<reference evidence="1 2" key="1">
    <citation type="submission" date="2014-02" db="EMBL/GenBank/DDBJ databases">
        <title>Draft genome sequence of Lysinibacillus odysseyi NBRC 100172.</title>
        <authorList>
            <person name="Zhang F."/>
            <person name="Wang G."/>
            <person name="Zhang L."/>
        </authorList>
    </citation>
    <scope>NUCLEOTIDE SEQUENCE [LARGE SCALE GENOMIC DNA]</scope>
    <source>
        <strain evidence="1 2">NBRC 100172</strain>
    </source>
</reference>
<dbReference type="Proteomes" id="UP000030437">
    <property type="component" value="Unassembled WGS sequence"/>
</dbReference>
<evidence type="ECO:0000313" key="1">
    <source>
        <dbReference type="EMBL" id="KGR84363.1"/>
    </source>
</evidence>
<dbReference type="EMBL" id="JPVP01000056">
    <property type="protein sequence ID" value="KGR84363.1"/>
    <property type="molecule type" value="Genomic_DNA"/>
</dbReference>
<keyword evidence="2" id="KW-1185">Reference proteome</keyword>
<organism evidence="1 2">
    <name type="scientific">Lysinibacillus odysseyi 34hs-1 = NBRC 100172</name>
    <dbReference type="NCBI Taxonomy" id="1220589"/>
    <lineage>
        <taxon>Bacteria</taxon>
        <taxon>Bacillati</taxon>
        <taxon>Bacillota</taxon>
        <taxon>Bacilli</taxon>
        <taxon>Bacillales</taxon>
        <taxon>Bacillaceae</taxon>
        <taxon>Lysinibacillus</taxon>
    </lineage>
</organism>
<dbReference type="RefSeq" id="WP_036154985.1">
    <property type="nucleotide sequence ID" value="NZ_AVCX01000005.1"/>
</dbReference>
<comment type="caution">
    <text evidence="1">The sequence shown here is derived from an EMBL/GenBank/DDBJ whole genome shotgun (WGS) entry which is preliminary data.</text>
</comment>
<evidence type="ECO:0000313" key="2">
    <source>
        <dbReference type="Proteomes" id="UP000030437"/>
    </source>
</evidence>
<proteinExistence type="predicted"/>
<sequence>MKKWGIVLTIVAVVSIISEVLADSKKLEEPIVLDVVMDFDFNSIHVSYLFDTKKLMMIERIEINGRTYSSHPENWGFDLYGGGGFLNSSYVNAQYYSLYNAQYSIDDFDRQELLLNLPSVKKAHIYFSGHPEPYEADILIVPPSSDIGLTVNGWEREDSKMVMAIVAEETLTFTDITLANTFGKIKHFEKEEEIVSLPVTLQEGDKLQVELEEMVGTYPAQQAYIRLSGHAGDKTFNEVRGDLINQPPSAAWIKERVEKYLD</sequence>
<name>A0A0A3ING7_9BACI</name>
<protein>
    <submittedName>
        <fullName evidence="1">Uncharacterized protein</fullName>
    </submittedName>
</protein>
<dbReference type="STRING" id="1220589.CD32_12270"/>
<gene>
    <name evidence="1" type="ORF">CD32_12270</name>
</gene>
<accession>A0A0A3ING7</accession>
<dbReference type="OrthoDB" id="10020924at2"/>
<dbReference type="AlphaFoldDB" id="A0A0A3ING7"/>